<feature type="transmembrane region" description="Helical" evidence="1">
    <location>
        <begin position="114"/>
        <end position="132"/>
    </location>
</feature>
<dbReference type="Proteomes" id="UP000321721">
    <property type="component" value="Unassembled WGS sequence"/>
</dbReference>
<feature type="transmembrane region" description="Helical" evidence="1">
    <location>
        <begin position="274"/>
        <end position="292"/>
    </location>
</feature>
<dbReference type="PANTHER" id="PTHR43044">
    <property type="match status" value="1"/>
</dbReference>
<comment type="caution">
    <text evidence="2">The sequence shown here is derived from an EMBL/GenBank/DDBJ whole genome shotgun (WGS) entry which is preliminary data.</text>
</comment>
<feature type="transmembrane region" description="Helical" evidence="1">
    <location>
        <begin position="336"/>
        <end position="357"/>
    </location>
</feature>
<feature type="transmembrane region" description="Helical" evidence="1">
    <location>
        <begin position="20"/>
        <end position="41"/>
    </location>
</feature>
<evidence type="ECO:0000313" key="2">
    <source>
        <dbReference type="EMBL" id="TXB67381.1"/>
    </source>
</evidence>
<feature type="transmembrane region" description="Helical" evidence="1">
    <location>
        <begin position="234"/>
        <end position="254"/>
    </location>
</feature>
<reference evidence="2 3" key="1">
    <citation type="submission" date="2019-08" db="EMBL/GenBank/DDBJ databases">
        <title>Genome of Vicingus serpentipes NCIMB 15042.</title>
        <authorList>
            <person name="Bowman J.P."/>
        </authorList>
    </citation>
    <scope>NUCLEOTIDE SEQUENCE [LARGE SCALE GENOMIC DNA]</scope>
    <source>
        <strain evidence="2 3">NCIMB 15042</strain>
    </source>
</reference>
<name>A0A5C6RYN4_9FLAO</name>
<feature type="transmembrane region" description="Helical" evidence="1">
    <location>
        <begin position="53"/>
        <end position="77"/>
    </location>
</feature>
<keyword evidence="1" id="KW-0472">Membrane</keyword>
<feature type="transmembrane region" description="Helical" evidence="1">
    <location>
        <begin position="299"/>
        <end position="316"/>
    </location>
</feature>
<feature type="transmembrane region" description="Helical" evidence="1">
    <location>
        <begin position="152"/>
        <end position="171"/>
    </location>
</feature>
<sequence>MGLLTSHGHTGQRLWANLLVNGYFFFTISLASLFFLALQYVSEMAWGVTTHRIFQATMSFMPVSAIALLLVFIGGSLHWNHIYHWMAEGITDPTSHHYDAIIAGKSGYLNQAFFWGRTIAYFAVWMFFANWFRKNSLAEDKLSLADGETSPIYKKSIFMGVLFVAFFAYTSSSSAWDWLMSIDVHWFSTMFGWYAFSGMWVSSIIVGLMLVLYLKSQGYLKEVNDSHIHDLGKWMFGISCLWSYLWFSQFMLIWYSNIPEEVTYYLERFNDYKLLYLGTFFVNFILPFFVLMSRDAKRNVVFLVPVALIIFFTHWLDVLTMVLPGTMHDHGALGAIEIGMFLMFLGLFLMFTLRSLAKAPLMTKNHPMYDESVHLHT</sequence>
<gene>
    <name evidence="2" type="ORF">FRY74_03270</name>
</gene>
<keyword evidence="1" id="KW-1133">Transmembrane helix</keyword>
<keyword evidence="1" id="KW-0812">Transmembrane</keyword>
<organism evidence="2 3">
    <name type="scientific">Vicingus serpentipes</name>
    <dbReference type="NCBI Taxonomy" id="1926625"/>
    <lineage>
        <taxon>Bacteria</taxon>
        <taxon>Pseudomonadati</taxon>
        <taxon>Bacteroidota</taxon>
        <taxon>Flavobacteriia</taxon>
        <taxon>Flavobacteriales</taxon>
        <taxon>Vicingaceae</taxon>
        <taxon>Vicingus</taxon>
    </lineage>
</organism>
<evidence type="ECO:0000313" key="3">
    <source>
        <dbReference type="Proteomes" id="UP000321721"/>
    </source>
</evidence>
<dbReference type="AlphaFoldDB" id="A0A5C6RYN4"/>
<dbReference type="OrthoDB" id="140980at2"/>
<dbReference type="EMBL" id="VOOS01000001">
    <property type="protein sequence ID" value="TXB67381.1"/>
    <property type="molecule type" value="Genomic_DNA"/>
</dbReference>
<proteinExistence type="predicted"/>
<accession>A0A5C6RYN4</accession>
<feature type="transmembrane region" description="Helical" evidence="1">
    <location>
        <begin position="191"/>
        <end position="214"/>
    </location>
</feature>
<evidence type="ECO:0000256" key="1">
    <source>
        <dbReference type="SAM" id="Phobius"/>
    </source>
</evidence>
<keyword evidence="3" id="KW-1185">Reference proteome</keyword>
<protein>
    <submittedName>
        <fullName evidence="2">Quinol:cytochrome C oxidoreductase</fullName>
    </submittedName>
</protein>
<dbReference type="PANTHER" id="PTHR43044:SF1">
    <property type="entry name" value="QUINOL:CYTOCHROME C OXIDOREDUCTASE QUINONE-BINDING SUBUNIT 2"/>
    <property type="match status" value="1"/>
</dbReference>